<proteinExistence type="predicted"/>
<evidence type="ECO:0000313" key="2">
    <source>
        <dbReference type="Proteomes" id="UP000789702"/>
    </source>
</evidence>
<dbReference type="Proteomes" id="UP000789702">
    <property type="component" value="Unassembled WGS sequence"/>
</dbReference>
<protein>
    <submittedName>
        <fullName evidence="1">2039_t:CDS:1</fullName>
    </submittedName>
</protein>
<dbReference type="EMBL" id="CAJVPU010004241">
    <property type="protein sequence ID" value="CAG8530205.1"/>
    <property type="molecule type" value="Genomic_DNA"/>
</dbReference>
<keyword evidence="2" id="KW-1185">Reference proteome</keyword>
<evidence type="ECO:0000313" key="1">
    <source>
        <dbReference type="EMBL" id="CAG8530205.1"/>
    </source>
</evidence>
<gene>
    <name evidence="1" type="ORF">DHETER_LOCUS4330</name>
</gene>
<name>A0ACA9LGW7_9GLOM</name>
<organism evidence="1 2">
    <name type="scientific">Dentiscutata heterogama</name>
    <dbReference type="NCBI Taxonomy" id="1316150"/>
    <lineage>
        <taxon>Eukaryota</taxon>
        <taxon>Fungi</taxon>
        <taxon>Fungi incertae sedis</taxon>
        <taxon>Mucoromycota</taxon>
        <taxon>Glomeromycotina</taxon>
        <taxon>Glomeromycetes</taxon>
        <taxon>Diversisporales</taxon>
        <taxon>Gigasporaceae</taxon>
        <taxon>Dentiscutata</taxon>
    </lineage>
</organism>
<reference evidence="1" key="1">
    <citation type="submission" date="2021-06" db="EMBL/GenBank/DDBJ databases">
        <authorList>
            <person name="Kallberg Y."/>
            <person name="Tangrot J."/>
            <person name="Rosling A."/>
        </authorList>
    </citation>
    <scope>NUCLEOTIDE SEQUENCE</scope>
    <source>
        <strain evidence="1">IL203A</strain>
    </source>
</reference>
<comment type="caution">
    <text evidence="1">The sequence shown here is derived from an EMBL/GenBank/DDBJ whole genome shotgun (WGS) entry which is preliminary data.</text>
</comment>
<feature type="non-terminal residue" evidence="1">
    <location>
        <position position="1"/>
    </location>
</feature>
<accession>A0ACA9LGW7</accession>
<sequence>SKDEKNKYYANENEYVNCLVESQEINIIDNNLENINLDKTNEENSDLE</sequence>